<comment type="caution">
    <text evidence="1">The sequence shown here is derived from an EMBL/GenBank/DDBJ whole genome shotgun (WGS) entry which is preliminary data.</text>
</comment>
<dbReference type="EMBL" id="JACHEP010000004">
    <property type="protein sequence ID" value="MBB5324224.1"/>
    <property type="molecule type" value="Genomic_DNA"/>
</dbReference>
<organism evidence="1 2">
    <name type="scientific">Anoxybacteroides tepidamans</name>
    <dbReference type="NCBI Taxonomy" id="265948"/>
    <lineage>
        <taxon>Bacteria</taxon>
        <taxon>Bacillati</taxon>
        <taxon>Bacillota</taxon>
        <taxon>Bacilli</taxon>
        <taxon>Bacillales</taxon>
        <taxon>Anoxybacillaceae</taxon>
        <taxon>Anoxybacteroides</taxon>
    </lineage>
</organism>
<proteinExistence type="predicted"/>
<dbReference type="Proteomes" id="UP000520011">
    <property type="component" value="Unassembled WGS sequence"/>
</dbReference>
<sequence length="33" mass="3926">MSEQTDIAYNHYDIIFRSMTAQFNGSENRLLIF</sequence>
<name>A0A7W8MUG7_9BACL</name>
<accession>A0A7W8MUG7</accession>
<evidence type="ECO:0000313" key="1">
    <source>
        <dbReference type="EMBL" id="MBB5324224.1"/>
    </source>
</evidence>
<keyword evidence="2" id="KW-1185">Reference proteome</keyword>
<dbReference type="AlphaFoldDB" id="A0A7W8MUG7"/>
<gene>
    <name evidence="1" type="ORF">HNQ34_001317</name>
</gene>
<reference evidence="1 2" key="1">
    <citation type="submission" date="2020-08" db="EMBL/GenBank/DDBJ databases">
        <title>Genomic Encyclopedia of Type Strains, Phase IV (KMG-IV): sequencing the most valuable type-strain genomes for metagenomic binning, comparative biology and taxonomic classification.</title>
        <authorList>
            <person name="Goeker M."/>
        </authorList>
    </citation>
    <scope>NUCLEOTIDE SEQUENCE [LARGE SCALE GENOMIC DNA]</scope>
    <source>
        <strain evidence="1 2">DSM 16325</strain>
    </source>
</reference>
<protein>
    <submittedName>
        <fullName evidence="1">Uncharacterized protein</fullName>
    </submittedName>
</protein>
<evidence type="ECO:0000313" key="2">
    <source>
        <dbReference type="Proteomes" id="UP000520011"/>
    </source>
</evidence>